<dbReference type="Pfam" id="PF01799">
    <property type="entry name" value="Fer2_2"/>
    <property type="match status" value="1"/>
</dbReference>
<dbReference type="InterPro" id="IPR012675">
    <property type="entry name" value="Beta-grasp_dom_sf"/>
</dbReference>
<dbReference type="InterPro" id="IPR036683">
    <property type="entry name" value="CO_DH_flav_C_dom_sf"/>
</dbReference>
<dbReference type="InterPro" id="IPR006058">
    <property type="entry name" value="2Fe2S_fd_BS"/>
</dbReference>
<dbReference type="InterPro" id="IPR016167">
    <property type="entry name" value="FAD-bd_PCMH_sub1"/>
</dbReference>
<evidence type="ECO:0000256" key="2">
    <source>
        <dbReference type="ARBA" id="ARBA00022723"/>
    </source>
</evidence>
<evidence type="ECO:0000256" key="1">
    <source>
        <dbReference type="ARBA" id="ARBA00022630"/>
    </source>
</evidence>
<dbReference type="Pfam" id="PF03450">
    <property type="entry name" value="CO_deh_flav_C"/>
    <property type="match status" value="1"/>
</dbReference>
<dbReference type="GO" id="GO:0071949">
    <property type="term" value="F:FAD binding"/>
    <property type="evidence" value="ECO:0007669"/>
    <property type="project" value="InterPro"/>
</dbReference>
<gene>
    <name evidence="8" type="primary">xdhA</name>
    <name evidence="8" type="ordered locus">TERTU_2067</name>
</gene>
<keyword evidence="3" id="KW-0274">FAD</keyword>
<dbReference type="Gene3D" id="3.30.43.10">
    <property type="entry name" value="Uridine Diphospho-n-acetylenolpyruvylglucosamine Reductase, domain 2"/>
    <property type="match status" value="1"/>
</dbReference>
<dbReference type="EMBL" id="CP001614">
    <property type="protein sequence ID" value="ACR12309.1"/>
    <property type="molecule type" value="Genomic_DNA"/>
</dbReference>
<dbReference type="InterPro" id="IPR016208">
    <property type="entry name" value="Ald_Oxase/xanthine_DH-like"/>
</dbReference>
<protein>
    <submittedName>
        <fullName evidence="8">Xanthine dehydrogenase, small subunit</fullName>
        <ecNumber evidence="8">1.17.1.4</ecNumber>
    </submittedName>
</protein>
<dbReference type="AlphaFoldDB" id="C5BIT1"/>
<evidence type="ECO:0000256" key="3">
    <source>
        <dbReference type="ARBA" id="ARBA00022827"/>
    </source>
</evidence>
<keyword evidence="4 8" id="KW-0560">Oxidoreductase</keyword>
<dbReference type="InterPro" id="IPR002346">
    <property type="entry name" value="Mopterin_DH_FAD-bd"/>
</dbReference>
<dbReference type="Pfam" id="PF00111">
    <property type="entry name" value="Fer2"/>
    <property type="match status" value="1"/>
</dbReference>
<reference evidence="8 9" key="1">
    <citation type="journal article" date="2009" name="PLoS ONE">
        <title>The complete genome of Teredinibacter turnerae T7901: an intracellular endosymbiont of marine wood-boring bivalves (shipworms).</title>
        <authorList>
            <person name="Yang J.C."/>
            <person name="Madupu R."/>
            <person name="Durkin A.S."/>
            <person name="Ekborg N.A."/>
            <person name="Pedamallu C.S."/>
            <person name="Hostetler J.B."/>
            <person name="Radune D."/>
            <person name="Toms B.S."/>
            <person name="Henrissat B."/>
            <person name="Coutinho P.M."/>
            <person name="Schwarz S."/>
            <person name="Field L."/>
            <person name="Trindade-Silva A.E."/>
            <person name="Soares C.A.G."/>
            <person name="Elshahawi S."/>
            <person name="Hanora A."/>
            <person name="Schmidt E.W."/>
            <person name="Haygood M.G."/>
            <person name="Posfai J."/>
            <person name="Benner J."/>
            <person name="Madinger C."/>
            <person name="Nove J."/>
            <person name="Anton B."/>
            <person name="Chaudhary K."/>
            <person name="Foster J."/>
            <person name="Holman A."/>
            <person name="Kumar S."/>
            <person name="Lessard P.A."/>
            <person name="Luyten Y.A."/>
            <person name="Slatko B."/>
            <person name="Wood N."/>
            <person name="Wu B."/>
            <person name="Teplitski M."/>
            <person name="Mougous J.D."/>
            <person name="Ward N."/>
            <person name="Eisen J.A."/>
            <person name="Badger J.H."/>
            <person name="Distel D.L."/>
        </authorList>
    </citation>
    <scope>NUCLEOTIDE SEQUENCE [LARGE SCALE GENOMIC DNA]</scope>
    <source>
        <strain evidence="9">ATCC 39867 / T7901</strain>
    </source>
</reference>
<dbReference type="GO" id="GO:0005506">
    <property type="term" value="F:iron ion binding"/>
    <property type="evidence" value="ECO:0007669"/>
    <property type="project" value="InterPro"/>
</dbReference>
<dbReference type="Proteomes" id="UP000009080">
    <property type="component" value="Chromosome"/>
</dbReference>
<dbReference type="InterPro" id="IPR012175">
    <property type="entry name" value="Xanth_DH_ssu_bac"/>
</dbReference>
<dbReference type="SUPFAM" id="SSF47741">
    <property type="entry name" value="CO dehydrogenase ISP C-domain like"/>
    <property type="match status" value="1"/>
</dbReference>
<dbReference type="InterPro" id="IPR005107">
    <property type="entry name" value="CO_DH_flav_C"/>
</dbReference>
<dbReference type="OrthoDB" id="9775084at2"/>
<evidence type="ECO:0000256" key="4">
    <source>
        <dbReference type="ARBA" id="ARBA00023002"/>
    </source>
</evidence>
<accession>C5BIT1</accession>
<dbReference type="RefSeq" id="WP_015818421.1">
    <property type="nucleotide sequence ID" value="NC_012997.1"/>
</dbReference>
<evidence type="ECO:0000259" key="6">
    <source>
        <dbReference type="PROSITE" id="PS51085"/>
    </source>
</evidence>
<dbReference type="InterPro" id="IPR002888">
    <property type="entry name" value="2Fe-2S-bd"/>
</dbReference>
<evidence type="ECO:0000259" key="7">
    <source>
        <dbReference type="PROSITE" id="PS51387"/>
    </source>
</evidence>
<dbReference type="SUPFAM" id="SSF56176">
    <property type="entry name" value="FAD-binding/transporter-associated domain-like"/>
    <property type="match status" value="1"/>
</dbReference>
<keyword evidence="1" id="KW-0285">Flavoprotein</keyword>
<keyword evidence="5" id="KW-0408">Iron</keyword>
<dbReference type="EC" id="1.17.1.4" evidence="8"/>
<dbReference type="NCBIfam" id="TIGR02963">
    <property type="entry name" value="xanthine_xdhA"/>
    <property type="match status" value="1"/>
</dbReference>
<dbReference type="InterPro" id="IPR001041">
    <property type="entry name" value="2Fe-2S_ferredoxin-type"/>
</dbReference>
<dbReference type="InterPro" id="IPR016166">
    <property type="entry name" value="FAD-bd_PCMH"/>
</dbReference>
<feature type="domain" description="FAD-binding PCMH-type" evidence="7">
    <location>
        <begin position="182"/>
        <end position="357"/>
    </location>
</feature>
<dbReference type="PANTHER" id="PTHR45444">
    <property type="entry name" value="XANTHINE DEHYDROGENASE"/>
    <property type="match status" value="1"/>
</dbReference>
<evidence type="ECO:0000313" key="8">
    <source>
        <dbReference type="EMBL" id="ACR12309.1"/>
    </source>
</evidence>
<dbReference type="InterPro" id="IPR036884">
    <property type="entry name" value="2Fe-2S-bd_dom_sf"/>
</dbReference>
<dbReference type="PROSITE" id="PS00197">
    <property type="entry name" value="2FE2S_FER_1"/>
    <property type="match status" value="1"/>
</dbReference>
<dbReference type="SUPFAM" id="SSF55447">
    <property type="entry name" value="CO dehydrogenase flavoprotein C-terminal domain-like"/>
    <property type="match status" value="1"/>
</dbReference>
<name>C5BIT1_TERTT</name>
<dbReference type="SUPFAM" id="SSF54292">
    <property type="entry name" value="2Fe-2S ferredoxin-like"/>
    <property type="match status" value="1"/>
</dbReference>
<evidence type="ECO:0000313" key="9">
    <source>
        <dbReference type="Proteomes" id="UP000009080"/>
    </source>
</evidence>
<dbReference type="GO" id="GO:0051537">
    <property type="term" value="F:2 iron, 2 sulfur cluster binding"/>
    <property type="evidence" value="ECO:0007669"/>
    <property type="project" value="InterPro"/>
</dbReference>
<evidence type="ECO:0000256" key="5">
    <source>
        <dbReference type="ARBA" id="ARBA00023004"/>
    </source>
</evidence>
<dbReference type="Pfam" id="PF00941">
    <property type="entry name" value="FAD_binding_5"/>
    <property type="match status" value="1"/>
</dbReference>
<dbReference type="PROSITE" id="PS51085">
    <property type="entry name" value="2FE2S_FER_2"/>
    <property type="match status" value="1"/>
</dbReference>
<dbReference type="SMART" id="SM01092">
    <property type="entry name" value="CO_deh_flav_C"/>
    <property type="match status" value="1"/>
</dbReference>
<dbReference type="Gene3D" id="3.30.390.50">
    <property type="entry name" value="CO dehydrogenase flavoprotein, C-terminal domain"/>
    <property type="match status" value="1"/>
</dbReference>
<dbReference type="InterPro" id="IPR014307">
    <property type="entry name" value="Xanthine_DH_ssu"/>
</dbReference>
<organism evidence="8 9">
    <name type="scientific">Teredinibacter turnerae (strain ATCC 39867 / T7901)</name>
    <dbReference type="NCBI Taxonomy" id="377629"/>
    <lineage>
        <taxon>Bacteria</taxon>
        <taxon>Pseudomonadati</taxon>
        <taxon>Pseudomonadota</taxon>
        <taxon>Gammaproteobacteria</taxon>
        <taxon>Cellvibrionales</taxon>
        <taxon>Cellvibrionaceae</taxon>
        <taxon>Teredinibacter</taxon>
    </lineage>
</organism>
<dbReference type="Gene3D" id="1.10.150.120">
    <property type="entry name" value="[2Fe-2S]-binding domain"/>
    <property type="match status" value="1"/>
</dbReference>
<keyword evidence="9" id="KW-1185">Reference proteome</keyword>
<dbReference type="CDD" id="cd00207">
    <property type="entry name" value="fer2"/>
    <property type="match status" value="1"/>
</dbReference>
<feature type="domain" description="2Fe-2S ferredoxin-type" evidence="6">
    <location>
        <begin position="1"/>
        <end position="84"/>
    </location>
</feature>
<dbReference type="PANTHER" id="PTHR45444:SF3">
    <property type="entry name" value="XANTHINE DEHYDROGENASE"/>
    <property type="match status" value="1"/>
</dbReference>
<dbReference type="InterPro" id="IPR016169">
    <property type="entry name" value="FAD-bd_PCMH_sub2"/>
</dbReference>
<proteinExistence type="predicted"/>
<dbReference type="PROSITE" id="PS51387">
    <property type="entry name" value="FAD_PCMH"/>
    <property type="match status" value="1"/>
</dbReference>
<dbReference type="KEGG" id="ttu:TERTU_2067"/>
<dbReference type="eggNOG" id="COG4630">
    <property type="taxonomic scope" value="Bacteria"/>
</dbReference>
<sequence length="484" mass="52928">MKFVLNQELVTVELEDASTTVLSYLRTQKRSVGTKEGCASGDCGACTCLVGELEKDTVNYHTINSCITPLGAIAGKHLVTVEHLAQEQIHPVQAAMVKYHGSQCGFCTPGFVMSLTAFHNALFTNADITHQQPTREDVSSAVAGNLCRCTGYRPILDAGMAACQSPAPQLHNSEVRHWLENLDALDDTPYYAPQTLAEWSELKSAFPAARAIAGGTDLMLEVTQHYRDIPQLIDVTQIRELRVFDLTDKKLVLGAGLSYTQLAERCSSVFPALTAFMPRLASPQIRNRGTLGGNIANASPIADTPPILLAMDATIELNNAAYQRRTLPLDEFYLGYKQTQLAKNELLVSVRIPVAALTHFHRFYKVSKRYEDDISAVMGAFRFHIENGVFKEARIAYGGVAATPLRVKSAEAALIDQTMDNENALANALQNLADTLEPLSDVRASAGYRLTIAMNLLRKAWLEANGEHLPDLHTTAYSGEVGYA</sequence>
<dbReference type="Gene3D" id="3.30.465.10">
    <property type="match status" value="1"/>
</dbReference>
<dbReference type="HOGENOM" id="CLU_001681_9_0_6"/>
<dbReference type="Gene3D" id="3.10.20.30">
    <property type="match status" value="1"/>
</dbReference>
<dbReference type="PIRSF" id="PIRSF036557">
    <property type="entry name" value="XdhA_RC"/>
    <property type="match status" value="1"/>
</dbReference>
<dbReference type="InterPro" id="IPR036318">
    <property type="entry name" value="FAD-bd_PCMH-like_sf"/>
</dbReference>
<dbReference type="GO" id="GO:0004854">
    <property type="term" value="F:xanthine dehydrogenase activity"/>
    <property type="evidence" value="ECO:0007669"/>
    <property type="project" value="UniProtKB-EC"/>
</dbReference>
<keyword evidence="2" id="KW-0479">Metal-binding</keyword>
<dbReference type="STRING" id="377629.TERTU_2067"/>
<dbReference type="InterPro" id="IPR036010">
    <property type="entry name" value="2Fe-2S_ferredoxin-like_sf"/>
</dbReference>